<dbReference type="AlphaFoldDB" id="A0A5M9JVJ0"/>
<accession>A0A5M9JVJ0</accession>
<evidence type="ECO:0000313" key="2">
    <source>
        <dbReference type="Proteomes" id="UP000322873"/>
    </source>
</evidence>
<dbReference type="EMBL" id="VICG01000004">
    <property type="protein sequence ID" value="KAA8572640.1"/>
    <property type="molecule type" value="Genomic_DNA"/>
</dbReference>
<organism evidence="1 2">
    <name type="scientific">Monilinia fructicola</name>
    <name type="common">Brown rot fungus</name>
    <name type="synonym">Ciboria fructicola</name>
    <dbReference type="NCBI Taxonomy" id="38448"/>
    <lineage>
        <taxon>Eukaryota</taxon>
        <taxon>Fungi</taxon>
        <taxon>Dikarya</taxon>
        <taxon>Ascomycota</taxon>
        <taxon>Pezizomycotina</taxon>
        <taxon>Leotiomycetes</taxon>
        <taxon>Helotiales</taxon>
        <taxon>Sclerotiniaceae</taxon>
        <taxon>Monilinia</taxon>
    </lineage>
</organism>
<comment type="caution">
    <text evidence="1">The sequence shown here is derived from an EMBL/GenBank/DDBJ whole genome shotgun (WGS) entry which is preliminary data.</text>
</comment>
<keyword evidence="2" id="KW-1185">Reference proteome</keyword>
<protein>
    <submittedName>
        <fullName evidence="1">Uncharacterized protein</fullName>
    </submittedName>
</protein>
<gene>
    <name evidence="1" type="ORF">EYC84_003239</name>
</gene>
<proteinExistence type="predicted"/>
<name>A0A5M9JVJ0_MONFR</name>
<evidence type="ECO:0000313" key="1">
    <source>
        <dbReference type="EMBL" id="KAA8572640.1"/>
    </source>
</evidence>
<sequence>MNYWIGLRECDCECEPILDIRVDAMRCGARRSVWRVHTFWEHTKYVMMKDSLDKQTARDKELYKDF</sequence>
<dbReference type="Proteomes" id="UP000322873">
    <property type="component" value="Unassembled WGS sequence"/>
</dbReference>
<reference evidence="1 2" key="1">
    <citation type="submission" date="2019-06" db="EMBL/GenBank/DDBJ databases">
        <title>Genome Sequence of the Brown Rot Fungal Pathogen Monilinia fructicola.</title>
        <authorList>
            <person name="De Miccolis Angelini R.M."/>
            <person name="Landi L."/>
            <person name="Abate D."/>
            <person name="Pollastro S."/>
            <person name="Romanazzi G."/>
            <person name="Faretra F."/>
        </authorList>
    </citation>
    <scope>NUCLEOTIDE SEQUENCE [LARGE SCALE GENOMIC DNA]</scope>
    <source>
        <strain evidence="1 2">Mfrc123</strain>
    </source>
</reference>